<keyword evidence="1 6" id="KW-0597">Phosphoprotein</keyword>
<dbReference type="AlphaFoldDB" id="A0A059ZNK2"/>
<dbReference type="Gene3D" id="6.10.250.690">
    <property type="match status" value="1"/>
</dbReference>
<organism evidence="11 12">
    <name type="scientific">Acidithiobacillus caldus (strain ATCC 51756 / DSM 8584 / KU)</name>
    <dbReference type="NCBI Taxonomy" id="637389"/>
    <lineage>
        <taxon>Bacteria</taxon>
        <taxon>Pseudomonadati</taxon>
        <taxon>Pseudomonadota</taxon>
        <taxon>Acidithiobacillia</taxon>
        <taxon>Acidithiobacillales</taxon>
        <taxon>Acidithiobacillaceae</taxon>
        <taxon>Acidithiobacillus</taxon>
    </lineage>
</organism>
<feature type="domain" description="Response regulatory" evidence="9">
    <location>
        <begin position="3"/>
        <end position="117"/>
    </location>
</feature>
<dbReference type="InterPro" id="IPR001867">
    <property type="entry name" value="OmpR/PhoB-type_DNA-bd"/>
</dbReference>
<dbReference type="Proteomes" id="UP000005522">
    <property type="component" value="Chromosome"/>
</dbReference>
<dbReference type="Gene3D" id="3.40.50.2300">
    <property type="match status" value="1"/>
</dbReference>
<dbReference type="GO" id="GO:0000156">
    <property type="term" value="F:phosphorelay response regulator activity"/>
    <property type="evidence" value="ECO:0007669"/>
    <property type="project" value="TreeGrafter"/>
</dbReference>
<feature type="region of interest" description="Disordered" evidence="8">
    <location>
        <begin position="225"/>
        <end position="247"/>
    </location>
</feature>
<feature type="DNA-binding region" description="OmpR/PhoB-type" evidence="7">
    <location>
        <begin position="126"/>
        <end position="225"/>
    </location>
</feature>
<feature type="domain" description="OmpR/PhoB-type" evidence="10">
    <location>
        <begin position="126"/>
        <end position="225"/>
    </location>
</feature>
<dbReference type="Pfam" id="PF00486">
    <property type="entry name" value="Trans_reg_C"/>
    <property type="match status" value="1"/>
</dbReference>
<keyword evidence="3" id="KW-0805">Transcription regulation</keyword>
<evidence type="ECO:0000259" key="10">
    <source>
        <dbReference type="PROSITE" id="PS51755"/>
    </source>
</evidence>
<protein>
    <submittedName>
        <fullName evidence="11">Alkaline phosphatase synthesis transcriptional regulatory protein PhoP</fullName>
    </submittedName>
</protein>
<dbReference type="RefSeq" id="WP_004870880.1">
    <property type="nucleotide sequence ID" value="NZ_CP005986.1"/>
</dbReference>
<dbReference type="GO" id="GO:0006355">
    <property type="term" value="P:regulation of DNA-templated transcription"/>
    <property type="evidence" value="ECO:0007669"/>
    <property type="project" value="InterPro"/>
</dbReference>
<dbReference type="PANTHER" id="PTHR48111:SF4">
    <property type="entry name" value="DNA-BINDING DUAL TRANSCRIPTIONAL REGULATOR OMPR"/>
    <property type="match status" value="1"/>
</dbReference>
<evidence type="ECO:0000256" key="4">
    <source>
        <dbReference type="ARBA" id="ARBA00023125"/>
    </source>
</evidence>
<dbReference type="SMART" id="SM00448">
    <property type="entry name" value="REC"/>
    <property type="match status" value="1"/>
</dbReference>
<dbReference type="GO" id="GO:0005829">
    <property type="term" value="C:cytosol"/>
    <property type="evidence" value="ECO:0007669"/>
    <property type="project" value="TreeGrafter"/>
</dbReference>
<keyword evidence="5" id="KW-0804">Transcription</keyword>
<dbReference type="HOGENOM" id="CLU_000445_30_4_6"/>
<dbReference type="PROSITE" id="PS51755">
    <property type="entry name" value="OMPR_PHOB"/>
    <property type="match status" value="1"/>
</dbReference>
<dbReference type="InterPro" id="IPR036388">
    <property type="entry name" value="WH-like_DNA-bd_sf"/>
</dbReference>
<dbReference type="Pfam" id="PF00072">
    <property type="entry name" value="Response_reg"/>
    <property type="match status" value="1"/>
</dbReference>
<evidence type="ECO:0000313" key="11">
    <source>
        <dbReference type="EMBL" id="AIA54584.1"/>
    </source>
</evidence>
<dbReference type="PANTHER" id="PTHR48111">
    <property type="entry name" value="REGULATOR OF RPOS"/>
    <property type="match status" value="1"/>
</dbReference>
<dbReference type="eggNOG" id="COG0745">
    <property type="taxonomic scope" value="Bacteria"/>
</dbReference>
<proteinExistence type="predicted"/>
<dbReference type="Gene3D" id="1.10.10.10">
    <property type="entry name" value="Winged helix-like DNA-binding domain superfamily/Winged helix DNA-binding domain"/>
    <property type="match status" value="1"/>
</dbReference>
<evidence type="ECO:0000256" key="3">
    <source>
        <dbReference type="ARBA" id="ARBA00023015"/>
    </source>
</evidence>
<dbReference type="InterPro" id="IPR011006">
    <property type="entry name" value="CheY-like_superfamily"/>
</dbReference>
<evidence type="ECO:0000259" key="9">
    <source>
        <dbReference type="PROSITE" id="PS50110"/>
    </source>
</evidence>
<dbReference type="EMBL" id="CP005986">
    <property type="protein sequence ID" value="AIA54584.1"/>
    <property type="molecule type" value="Genomic_DNA"/>
</dbReference>
<dbReference type="GeneID" id="92930700"/>
<accession>A0A059ZNK2</accession>
<dbReference type="InterPro" id="IPR001789">
    <property type="entry name" value="Sig_transdc_resp-reg_receiver"/>
</dbReference>
<evidence type="ECO:0000313" key="12">
    <source>
        <dbReference type="Proteomes" id="UP000005522"/>
    </source>
</evidence>
<dbReference type="GO" id="GO:0032993">
    <property type="term" value="C:protein-DNA complex"/>
    <property type="evidence" value="ECO:0007669"/>
    <property type="project" value="TreeGrafter"/>
</dbReference>
<gene>
    <name evidence="11" type="ORF">Acaty_c0705</name>
</gene>
<evidence type="ECO:0000256" key="5">
    <source>
        <dbReference type="ARBA" id="ARBA00023163"/>
    </source>
</evidence>
<evidence type="ECO:0000256" key="7">
    <source>
        <dbReference type="PROSITE-ProRule" id="PRU01091"/>
    </source>
</evidence>
<dbReference type="CDD" id="cd17574">
    <property type="entry name" value="REC_OmpR"/>
    <property type="match status" value="1"/>
</dbReference>
<dbReference type="InterPro" id="IPR039420">
    <property type="entry name" value="WalR-like"/>
</dbReference>
<dbReference type="SMART" id="SM00862">
    <property type="entry name" value="Trans_reg_C"/>
    <property type="match status" value="1"/>
</dbReference>
<evidence type="ECO:0000256" key="8">
    <source>
        <dbReference type="SAM" id="MobiDB-lite"/>
    </source>
</evidence>
<evidence type="ECO:0000256" key="6">
    <source>
        <dbReference type="PROSITE-ProRule" id="PRU00169"/>
    </source>
</evidence>
<sequence>MAVVLIVDDDQRLAALLQDFLQAEGMVVRTASNGREMWQQLAAEPVDVVVMDWMLPGGQDGISLVRELRAKSGPPILMLSARGEEEERIHGLESGVEDYLAKPFNARELLARLRVLLRRAGRGDSGRVLHFGPFVLDLVERRLFREGEVVELSPAEMDLLLVFAQRPNRALSRDHLLQALGGDDDGRFDRSIDVRVTRLRKLIEENPRQPRFLRTERGVGYRFVPRENEGGTGLKSSAGDIPRDIAG</sequence>
<evidence type="ECO:0000256" key="1">
    <source>
        <dbReference type="ARBA" id="ARBA00022553"/>
    </source>
</evidence>
<dbReference type="CDD" id="cd00383">
    <property type="entry name" value="trans_reg_C"/>
    <property type="match status" value="1"/>
</dbReference>
<feature type="modified residue" description="4-aspartylphosphate" evidence="6">
    <location>
        <position position="52"/>
    </location>
</feature>
<dbReference type="KEGG" id="acz:Acaty_c0705"/>
<dbReference type="SUPFAM" id="SSF52172">
    <property type="entry name" value="CheY-like"/>
    <property type="match status" value="1"/>
</dbReference>
<keyword evidence="4 7" id="KW-0238">DNA-binding</keyword>
<keyword evidence="2" id="KW-0902">Two-component regulatory system</keyword>
<dbReference type="PROSITE" id="PS50110">
    <property type="entry name" value="RESPONSE_REGULATORY"/>
    <property type="match status" value="1"/>
</dbReference>
<dbReference type="GO" id="GO:0000976">
    <property type="term" value="F:transcription cis-regulatory region binding"/>
    <property type="evidence" value="ECO:0007669"/>
    <property type="project" value="TreeGrafter"/>
</dbReference>
<name>A0A059ZNK2_ACICK</name>
<evidence type="ECO:0000256" key="2">
    <source>
        <dbReference type="ARBA" id="ARBA00023012"/>
    </source>
</evidence>
<reference evidence="11 12" key="1">
    <citation type="journal article" date="2009" name="J. Bacteriol.">
        <title>Draft genome sequence of the extremely acidophilic bacterium Acidithiobacillus caldus ATCC 51756 reveals metabolic versatility in the genus Acidithiobacillus.</title>
        <authorList>
            <person name="Valdes J."/>
            <person name="Quatrini R."/>
            <person name="Hallberg K."/>
            <person name="Dopson M."/>
            <person name="Valenzuela P.D."/>
            <person name="Holmes D.S."/>
        </authorList>
    </citation>
    <scope>NUCLEOTIDE SEQUENCE [LARGE SCALE GENOMIC DNA]</scope>
    <source>
        <strain evidence="12">ATCC 51756 / DSM 8584 / KU</strain>
    </source>
</reference>